<evidence type="ECO:0000313" key="1">
    <source>
        <dbReference type="EMBL" id="GMN71222.1"/>
    </source>
</evidence>
<protein>
    <submittedName>
        <fullName evidence="1">Uncharacterized protein</fullName>
    </submittedName>
</protein>
<proteinExistence type="predicted"/>
<comment type="caution">
    <text evidence="1">The sequence shown here is derived from an EMBL/GenBank/DDBJ whole genome shotgun (WGS) entry which is preliminary data.</text>
</comment>
<dbReference type="AlphaFoldDB" id="A0AA88EAM6"/>
<dbReference type="EMBL" id="BTGU01013871">
    <property type="protein sequence ID" value="GMN71222.1"/>
    <property type="molecule type" value="Genomic_DNA"/>
</dbReference>
<dbReference type="Proteomes" id="UP001187192">
    <property type="component" value="Unassembled WGS sequence"/>
</dbReference>
<name>A0AA88EAM6_FICCA</name>
<sequence length="96" mass="10772">MFASSTRFRCKLGHDFLVSRLDLTSRFYVAGRAKVLSWFYCTGEVRFRCGGLDVTISDSKNDDECDGDGGLRTTGFWFREGGAFSVLCAFFSLNLL</sequence>
<keyword evidence="2" id="KW-1185">Reference proteome</keyword>
<evidence type="ECO:0000313" key="2">
    <source>
        <dbReference type="Proteomes" id="UP001187192"/>
    </source>
</evidence>
<accession>A0AA88EAM6</accession>
<reference evidence="1" key="1">
    <citation type="submission" date="2023-07" db="EMBL/GenBank/DDBJ databases">
        <title>draft genome sequence of fig (Ficus carica).</title>
        <authorList>
            <person name="Takahashi T."/>
            <person name="Nishimura K."/>
        </authorList>
    </citation>
    <scope>NUCLEOTIDE SEQUENCE</scope>
</reference>
<gene>
    <name evidence="1" type="ORF">TIFTF001_054058</name>
</gene>
<organism evidence="1 2">
    <name type="scientific">Ficus carica</name>
    <name type="common">Common fig</name>
    <dbReference type="NCBI Taxonomy" id="3494"/>
    <lineage>
        <taxon>Eukaryota</taxon>
        <taxon>Viridiplantae</taxon>
        <taxon>Streptophyta</taxon>
        <taxon>Embryophyta</taxon>
        <taxon>Tracheophyta</taxon>
        <taxon>Spermatophyta</taxon>
        <taxon>Magnoliopsida</taxon>
        <taxon>eudicotyledons</taxon>
        <taxon>Gunneridae</taxon>
        <taxon>Pentapetalae</taxon>
        <taxon>rosids</taxon>
        <taxon>fabids</taxon>
        <taxon>Rosales</taxon>
        <taxon>Moraceae</taxon>
        <taxon>Ficeae</taxon>
        <taxon>Ficus</taxon>
    </lineage>
</organism>